<sequence length="309" mass="33483">MSSGQLPHQDSQASPSHQPGSQNYERYTTTPEYNLDAEETATPRVIAQPQQHLGSSGSDTEREVSQKEKQKKAKAKEKAKDRRTAAGSASSSAVTADMIAAEAGLSSASSRQRSSGKSKKNDDWSEVTNPEERRRIQNRIAQRKFREKAREQKERSERELRNQEHAASSYQVPGPEDLDIDDQLSGVPWGGPSLRFMVAKGHESLSNSSSSHHSGGSQRGSYYVDDAATVYAHASGSHGSSAGLAVTAGMTSADAMAGFLASAPAEPYYYMAEDGSQAYAYGSSRSSSSDFAQGTDPQDQEYYDHSSFY</sequence>
<name>A0ABP0DFR6_9PEZI</name>
<keyword evidence="4" id="KW-1185">Reference proteome</keyword>
<evidence type="ECO:0000256" key="1">
    <source>
        <dbReference type="SAM" id="MobiDB-lite"/>
    </source>
</evidence>
<dbReference type="InterPro" id="IPR052635">
    <property type="entry name" value="Sec_Metab_Biosynth_Reg"/>
</dbReference>
<feature type="compositionally biased region" description="Low complexity" evidence="1">
    <location>
        <begin position="204"/>
        <end position="221"/>
    </location>
</feature>
<dbReference type="PROSITE" id="PS00036">
    <property type="entry name" value="BZIP_BASIC"/>
    <property type="match status" value="1"/>
</dbReference>
<feature type="region of interest" description="Disordered" evidence="1">
    <location>
        <begin position="200"/>
        <end position="221"/>
    </location>
</feature>
<gene>
    <name evidence="3" type="ORF">SEPCBS119000_002321</name>
</gene>
<feature type="compositionally biased region" description="Basic and acidic residues" evidence="1">
    <location>
        <begin position="148"/>
        <end position="164"/>
    </location>
</feature>
<dbReference type="EMBL" id="CAWUON010000023">
    <property type="protein sequence ID" value="CAK7267007.1"/>
    <property type="molecule type" value="Genomic_DNA"/>
</dbReference>
<evidence type="ECO:0000313" key="4">
    <source>
        <dbReference type="Proteomes" id="UP001642502"/>
    </source>
</evidence>
<feature type="region of interest" description="Disordered" evidence="1">
    <location>
        <begin position="280"/>
        <end position="309"/>
    </location>
</feature>
<dbReference type="PANTHER" id="PTHR39607:SF2">
    <property type="entry name" value="BZIP DOMAIN-CONTAINING PROTEIN"/>
    <property type="match status" value="1"/>
</dbReference>
<dbReference type="CDD" id="cd14688">
    <property type="entry name" value="bZIP_YAP"/>
    <property type="match status" value="1"/>
</dbReference>
<dbReference type="InterPro" id="IPR004827">
    <property type="entry name" value="bZIP"/>
</dbReference>
<feature type="compositionally biased region" description="Basic and acidic residues" evidence="1">
    <location>
        <begin position="59"/>
        <end position="68"/>
    </location>
</feature>
<accession>A0ABP0DFR6</accession>
<comment type="caution">
    <text evidence="3">The sequence shown here is derived from an EMBL/GenBank/DDBJ whole genome shotgun (WGS) entry which is preliminary data.</text>
</comment>
<proteinExistence type="predicted"/>
<dbReference type="Proteomes" id="UP001642502">
    <property type="component" value="Unassembled WGS sequence"/>
</dbReference>
<evidence type="ECO:0000259" key="2">
    <source>
        <dbReference type="PROSITE" id="PS00036"/>
    </source>
</evidence>
<feature type="region of interest" description="Disordered" evidence="1">
    <location>
        <begin position="1"/>
        <end position="185"/>
    </location>
</feature>
<reference evidence="3 4" key="1">
    <citation type="submission" date="2024-01" db="EMBL/GenBank/DDBJ databases">
        <authorList>
            <person name="Allen C."/>
            <person name="Tagirdzhanova G."/>
        </authorList>
    </citation>
    <scope>NUCLEOTIDE SEQUENCE [LARGE SCALE GENOMIC DNA]</scope>
    <source>
        <strain evidence="3 4">CBS 119000</strain>
    </source>
</reference>
<evidence type="ECO:0000313" key="3">
    <source>
        <dbReference type="EMBL" id="CAK7267007.1"/>
    </source>
</evidence>
<dbReference type="PANTHER" id="PTHR39607">
    <property type="entry name" value="XANTHOCILLIN BIOSYNTHESIS CLUSTER TRANSCRIPTION FACTOR XANC-RELATED"/>
    <property type="match status" value="1"/>
</dbReference>
<feature type="compositionally biased region" description="Polar residues" evidence="1">
    <location>
        <begin position="1"/>
        <end position="32"/>
    </location>
</feature>
<feature type="compositionally biased region" description="Polar residues" evidence="1">
    <location>
        <begin position="48"/>
        <end position="58"/>
    </location>
</feature>
<protein>
    <recommendedName>
        <fullName evidence="2">BZIP domain-containing protein</fullName>
    </recommendedName>
</protein>
<organism evidence="3 4">
    <name type="scientific">Sporothrix epigloea</name>
    <dbReference type="NCBI Taxonomy" id="1892477"/>
    <lineage>
        <taxon>Eukaryota</taxon>
        <taxon>Fungi</taxon>
        <taxon>Dikarya</taxon>
        <taxon>Ascomycota</taxon>
        <taxon>Pezizomycotina</taxon>
        <taxon>Sordariomycetes</taxon>
        <taxon>Sordariomycetidae</taxon>
        <taxon>Ophiostomatales</taxon>
        <taxon>Ophiostomataceae</taxon>
        <taxon>Sporothrix</taxon>
    </lineage>
</organism>
<feature type="domain" description="BZIP" evidence="2">
    <location>
        <begin position="133"/>
        <end position="148"/>
    </location>
</feature>
<feature type="compositionally biased region" description="Low complexity" evidence="1">
    <location>
        <begin position="103"/>
        <end position="115"/>
    </location>
</feature>